<protein>
    <recommendedName>
        <fullName evidence="14">TonB-dependent receptor</fullName>
    </recommendedName>
</protein>
<dbReference type="InterPro" id="IPR037066">
    <property type="entry name" value="Plug_dom_sf"/>
</dbReference>
<proteinExistence type="inferred from homology"/>
<feature type="domain" description="TonB-dependent receptor plug" evidence="11">
    <location>
        <begin position="80"/>
        <end position="181"/>
    </location>
</feature>
<sequence length="830" mass="92706">MNFLFTLKTITIIIRAKLLNANTYHPMKKFKYSLVTLACLNTHIAVAQSAEENIERISVYQKQNQVVMSSGLATKSDMSLMETPAPVVVIDRELIESQGVDSLQELTRNVSGLTQAGNNYGIGDNLVIRGLDANYTYDGMYGGAGLGNTFNPTRSLTNVESVEVLKGPATGLYGIGSAGGVINLIEKKPEFEEKHKISAELGQWDSYSLAFDSTNAITDNLAYRVMAKTASSDGYRDLKEDRDELYASLKYVLSDKQDIMFSGAYIKDSIAVDSIGHPIRIYSAETANGLSAGEVTGADLVNDPTGSGVQLTSDQQQQLADSLSSTDGLTPYDFGTNGIISPMADDNEGEELRFKLTHNYFITDDLFLNQQLQYRNYTSSFARQTGAFNYVYSTRDGIINNDPRAPLVEDGVLYPFAARRQEYRQVEADEKSWQYFLDLRYDFMLGDVDNELLVNANYEDRDIRFKQYSIYDADKEIYDSEGNLLYQGSLPYIYDMSAPNWPTGNFDDYDPLKTSDYNKKVQAWGLGIQHVGYITDEVTTRVGVAYNRIKQSYEHFGVDERYSSSRAEPTPEANTSDSGLTYNLGATYQPTEDFSVFINHAKGRTAYSVLGSVAGNEADREDSESISNDLGFRFKAFDDQLLASLVIFESARTNLEYANPLYEAGVSNSDVVESYYDGEEQTKGVELDLNAHLNEQWKININGVYQDARDKSNPTSSSYDTRQKGVPYVTASTWVTYYAEMFNLPQAVNISGGITFVDNRSTNSSSFSIPDGYVPSYTVYDAAVSYTTDKWHMQLNLNNLFNKKYYSKAMFLGGMPGEERNAKLSFNYTL</sequence>
<evidence type="ECO:0000259" key="11">
    <source>
        <dbReference type="Pfam" id="PF07715"/>
    </source>
</evidence>
<keyword evidence="5 9" id="KW-0798">TonB box</keyword>
<dbReference type="Pfam" id="PF00593">
    <property type="entry name" value="TonB_dep_Rec_b-barrel"/>
    <property type="match status" value="1"/>
</dbReference>
<dbReference type="EMBL" id="AQGW01000025">
    <property type="protein sequence ID" value="MBE0384769.1"/>
    <property type="molecule type" value="Genomic_DNA"/>
</dbReference>
<comment type="similarity">
    <text evidence="8 9">Belongs to the TonB-dependent receptor family.</text>
</comment>
<dbReference type="InterPro" id="IPR039426">
    <property type="entry name" value="TonB-dep_rcpt-like"/>
</dbReference>
<dbReference type="PROSITE" id="PS52016">
    <property type="entry name" value="TONB_DEPENDENT_REC_3"/>
    <property type="match status" value="1"/>
</dbReference>
<reference evidence="12 13" key="1">
    <citation type="submission" date="2015-06" db="EMBL/GenBank/DDBJ databases">
        <title>Genome sequence of Pseudoalteromonas carrageenovora.</title>
        <authorList>
            <person name="Xie B.-B."/>
            <person name="Rong J.-C."/>
            <person name="Qin Q.-L."/>
            <person name="Zhang Y.-Z."/>
        </authorList>
    </citation>
    <scope>NUCLEOTIDE SEQUENCE [LARGE SCALE GENOMIC DNA]</scope>
    <source>
        <strain evidence="12 13">IAM 12662</strain>
    </source>
</reference>
<keyword evidence="7 8" id="KW-0998">Cell outer membrane</keyword>
<evidence type="ECO:0000256" key="3">
    <source>
        <dbReference type="ARBA" id="ARBA00022452"/>
    </source>
</evidence>
<dbReference type="PANTHER" id="PTHR32552">
    <property type="entry name" value="FERRICHROME IRON RECEPTOR-RELATED"/>
    <property type="match status" value="1"/>
</dbReference>
<dbReference type="Proteomes" id="UP000615003">
    <property type="component" value="Unassembled WGS sequence"/>
</dbReference>
<dbReference type="InterPro" id="IPR000531">
    <property type="entry name" value="Beta-barrel_TonB"/>
</dbReference>
<evidence type="ECO:0000256" key="5">
    <source>
        <dbReference type="ARBA" id="ARBA00023077"/>
    </source>
</evidence>
<dbReference type="SUPFAM" id="SSF56935">
    <property type="entry name" value="Porins"/>
    <property type="match status" value="1"/>
</dbReference>
<organism evidence="12 13">
    <name type="scientific">Pseudoalteromonas carrageenovora IAM 12662</name>
    <dbReference type="NCBI Taxonomy" id="1314868"/>
    <lineage>
        <taxon>Bacteria</taxon>
        <taxon>Pseudomonadati</taxon>
        <taxon>Pseudomonadota</taxon>
        <taxon>Gammaproteobacteria</taxon>
        <taxon>Alteromonadales</taxon>
        <taxon>Pseudoalteromonadaceae</taxon>
        <taxon>Pseudoalteromonas</taxon>
    </lineage>
</organism>
<name>A0ABR9EW41_PSEVC</name>
<feature type="domain" description="TonB-dependent receptor-like beta-barrel" evidence="10">
    <location>
        <begin position="332"/>
        <end position="800"/>
    </location>
</feature>
<evidence type="ECO:0008006" key="14">
    <source>
        <dbReference type="Google" id="ProtNLM"/>
    </source>
</evidence>
<dbReference type="PANTHER" id="PTHR32552:SF90">
    <property type="entry name" value="METAL-PSEUDOPALINE RECEPTOR CNTO"/>
    <property type="match status" value="1"/>
</dbReference>
<evidence type="ECO:0000256" key="7">
    <source>
        <dbReference type="ARBA" id="ARBA00023237"/>
    </source>
</evidence>
<keyword evidence="4 8" id="KW-0812">Transmembrane</keyword>
<keyword evidence="3 8" id="KW-1134">Transmembrane beta strand</keyword>
<evidence type="ECO:0000256" key="2">
    <source>
        <dbReference type="ARBA" id="ARBA00022448"/>
    </source>
</evidence>
<dbReference type="InterPro" id="IPR036942">
    <property type="entry name" value="Beta-barrel_TonB_sf"/>
</dbReference>
<evidence type="ECO:0000313" key="12">
    <source>
        <dbReference type="EMBL" id="MBE0384769.1"/>
    </source>
</evidence>
<keyword evidence="6 8" id="KW-0472">Membrane</keyword>
<dbReference type="InterPro" id="IPR012910">
    <property type="entry name" value="Plug_dom"/>
</dbReference>
<evidence type="ECO:0000313" key="13">
    <source>
        <dbReference type="Proteomes" id="UP000615003"/>
    </source>
</evidence>
<dbReference type="Gene3D" id="2.170.130.10">
    <property type="entry name" value="TonB-dependent receptor, plug domain"/>
    <property type="match status" value="1"/>
</dbReference>
<comment type="subcellular location">
    <subcellularLocation>
        <location evidence="1 8">Cell outer membrane</location>
        <topology evidence="1 8">Multi-pass membrane protein</topology>
    </subcellularLocation>
</comment>
<evidence type="ECO:0000256" key="9">
    <source>
        <dbReference type="RuleBase" id="RU003357"/>
    </source>
</evidence>
<evidence type="ECO:0000259" key="10">
    <source>
        <dbReference type="Pfam" id="PF00593"/>
    </source>
</evidence>
<dbReference type="Gene3D" id="2.40.170.20">
    <property type="entry name" value="TonB-dependent receptor, beta-barrel domain"/>
    <property type="match status" value="1"/>
</dbReference>
<evidence type="ECO:0000256" key="8">
    <source>
        <dbReference type="PROSITE-ProRule" id="PRU01360"/>
    </source>
</evidence>
<keyword evidence="2 8" id="KW-0813">Transport</keyword>
<keyword evidence="13" id="KW-1185">Reference proteome</keyword>
<dbReference type="Pfam" id="PF07715">
    <property type="entry name" value="Plug"/>
    <property type="match status" value="1"/>
</dbReference>
<comment type="caution">
    <text evidence="12">The sequence shown here is derived from an EMBL/GenBank/DDBJ whole genome shotgun (WGS) entry which is preliminary data.</text>
</comment>
<gene>
    <name evidence="12" type="ORF">PCARR_b0800</name>
</gene>
<evidence type="ECO:0000256" key="1">
    <source>
        <dbReference type="ARBA" id="ARBA00004571"/>
    </source>
</evidence>
<evidence type="ECO:0000256" key="6">
    <source>
        <dbReference type="ARBA" id="ARBA00023136"/>
    </source>
</evidence>
<evidence type="ECO:0000256" key="4">
    <source>
        <dbReference type="ARBA" id="ARBA00022692"/>
    </source>
</evidence>
<accession>A0ABR9EW41</accession>